<dbReference type="Proteomes" id="UP000789739">
    <property type="component" value="Unassembled WGS sequence"/>
</dbReference>
<proteinExistence type="inferred from homology"/>
<dbReference type="Pfam" id="PF13911">
    <property type="entry name" value="AhpC-TSA_2"/>
    <property type="match status" value="1"/>
</dbReference>
<keyword evidence="9" id="KW-1185">Reference proteome</keyword>
<comment type="subcellular location">
    <subcellularLocation>
        <location evidence="1">Cytoplasm</location>
    </subcellularLocation>
</comment>
<dbReference type="InterPro" id="IPR032801">
    <property type="entry name" value="PXL2A/B/C"/>
</dbReference>
<evidence type="ECO:0000256" key="7">
    <source>
        <dbReference type="ARBA" id="ARBA00032129"/>
    </source>
</evidence>
<evidence type="ECO:0000256" key="2">
    <source>
        <dbReference type="ARBA" id="ARBA00022490"/>
    </source>
</evidence>
<keyword evidence="2" id="KW-0963">Cytoplasm</keyword>
<evidence type="ECO:0000313" key="9">
    <source>
        <dbReference type="Proteomes" id="UP000789739"/>
    </source>
</evidence>
<comment type="caution">
    <text evidence="8">The sequence shown here is derived from an EMBL/GenBank/DDBJ whole genome shotgun (WGS) entry which is preliminary data.</text>
</comment>
<dbReference type="EMBL" id="CAJVPI010001769">
    <property type="protein sequence ID" value="CAG8625967.1"/>
    <property type="molecule type" value="Genomic_DNA"/>
</dbReference>
<dbReference type="GO" id="GO:0005737">
    <property type="term" value="C:cytoplasm"/>
    <property type="evidence" value="ECO:0007669"/>
    <property type="project" value="UniProtKB-SubCell"/>
</dbReference>
<dbReference type="PANTHER" id="PTHR28630">
    <property type="match status" value="1"/>
</dbReference>
<dbReference type="AlphaFoldDB" id="A0A9N9D7V0"/>
<comment type="similarity">
    <text evidence="4">Belongs to the peroxiredoxin-like PRXL2 family. PRXL2A subfamily.</text>
</comment>
<dbReference type="Gene3D" id="3.40.30.10">
    <property type="entry name" value="Glutaredoxin"/>
    <property type="match status" value="1"/>
</dbReference>
<reference evidence="8" key="1">
    <citation type="submission" date="2021-06" db="EMBL/GenBank/DDBJ databases">
        <authorList>
            <person name="Kallberg Y."/>
            <person name="Tangrot J."/>
            <person name="Rosling A."/>
        </authorList>
    </citation>
    <scope>NUCLEOTIDE SEQUENCE</scope>
    <source>
        <strain evidence="8">BR232B</strain>
    </source>
</reference>
<evidence type="ECO:0000256" key="6">
    <source>
        <dbReference type="ARBA" id="ARBA00032058"/>
    </source>
</evidence>
<dbReference type="OrthoDB" id="40334at2759"/>
<organism evidence="8 9">
    <name type="scientific">Paraglomus brasilianum</name>
    <dbReference type="NCBI Taxonomy" id="144538"/>
    <lineage>
        <taxon>Eukaryota</taxon>
        <taxon>Fungi</taxon>
        <taxon>Fungi incertae sedis</taxon>
        <taxon>Mucoromycota</taxon>
        <taxon>Glomeromycotina</taxon>
        <taxon>Glomeromycetes</taxon>
        <taxon>Paraglomerales</taxon>
        <taxon>Paraglomeraceae</taxon>
        <taxon>Paraglomus</taxon>
    </lineage>
</organism>
<sequence length="233" mass="25826">MTIASLPNPKTSLEAISEILLRDVNKGSTFKASMLWQHSPTLIFVVRRPGCWLCREEALKLSNMRALITEMGINMYAVVHENIKGQIEEFANEYWHGKVYLDDNKGFYKALGGGHLRLFKAFNLFKPFVVGSLEIRGNFVGEGRILGGLYIVNAGQGGIVYEHVEKIAGEHASVNEVLGACDIVSTKKDNIELNKMETDIIVKKATEKVEEKKKSKKIVGICTEDGCEDGGCC</sequence>
<evidence type="ECO:0000256" key="4">
    <source>
        <dbReference type="ARBA" id="ARBA00023787"/>
    </source>
</evidence>
<keyword evidence="3" id="KW-0676">Redox-active center</keyword>
<name>A0A9N9D7V0_9GLOM</name>
<protein>
    <recommendedName>
        <fullName evidence="5">Peroxiredoxin-like 2A</fullName>
    </recommendedName>
    <alternativeName>
        <fullName evidence="7">Peroxiredoxin-like 2 activated in M-CSF stimulated monocytes</fullName>
    </alternativeName>
    <alternativeName>
        <fullName evidence="6">Redox-regulatory protein FAM213A</fullName>
    </alternativeName>
</protein>
<dbReference type="PANTHER" id="PTHR28630:SF31">
    <property type="entry name" value="PEROXIREDOXIN-LIKE 2A"/>
    <property type="match status" value="1"/>
</dbReference>
<evidence type="ECO:0000313" key="8">
    <source>
        <dbReference type="EMBL" id="CAG8625967.1"/>
    </source>
</evidence>
<dbReference type="SUPFAM" id="SSF52833">
    <property type="entry name" value="Thioredoxin-like"/>
    <property type="match status" value="1"/>
</dbReference>
<evidence type="ECO:0000256" key="5">
    <source>
        <dbReference type="ARBA" id="ARBA00023849"/>
    </source>
</evidence>
<dbReference type="CDD" id="cd02970">
    <property type="entry name" value="PRX_like2"/>
    <property type="match status" value="1"/>
</dbReference>
<accession>A0A9N9D7V0</accession>
<evidence type="ECO:0000256" key="3">
    <source>
        <dbReference type="ARBA" id="ARBA00023284"/>
    </source>
</evidence>
<gene>
    <name evidence="8" type="ORF">PBRASI_LOCUS8979</name>
</gene>
<evidence type="ECO:0000256" key="1">
    <source>
        <dbReference type="ARBA" id="ARBA00004496"/>
    </source>
</evidence>
<dbReference type="InterPro" id="IPR036249">
    <property type="entry name" value="Thioredoxin-like_sf"/>
</dbReference>